<sequence length="528" mass="56450">MREFEVPGRSVALGSQGMVATSNPQAALAGLDVLRSGGNAIDAAIAIAAMLAVVEPTQTGIGGDCFVLLKKPGQPPVALNGAGWAPKAIRVEALRDVGMSAIPAESVHAVTVPGSIRAWERLLADYGTRSFASLLLPAIAAAESGYNVTERLARDWGRQTAKMSATPEAKAVFLADGSAPRVGDRRSNPRLGKALRAIAAEGADAFYEGWIAEDIVAALRSRGSAMSLDDFADYQPEYVTPISAEYRGYQLWECPPSGQGIVALQIASMLNQFPLHELDPLSAERFHLQAEVSRVAYAQRDAMLCDPAFHPVDIDRLLSAQHIAGLLAQINPDRRIGDLLPADMPEHKDTVFISVVDADGTLVAFINSLFDDFGSGLVAPGSGVLLHNRGCGFVLEPGHPNVIAGRKRPMHTIIPALLTKDDEAVLSFGCTGGHFQPAGQLQVLSNILDYGMSVQQAIEHPRMFARGDSLELEQTVPPSVWEGLRRRGHRPTRTANPLGTCHAIWTDRQRGVLMGGSDGRRDGLAIGY</sequence>
<keyword evidence="6 7" id="KW-0808">Transferase</keyword>
<dbReference type="InterPro" id="IPR000101">
    <property type="entry name" value="GGT_peptidase"/>
</dbReference>
<dbReference type="PRINTS" id="PR01210">
    <property type="entry name" value="GGTRANSPTASE"/>
</dbReference>
<evidence type="ECO:0000256" key="2">
    <source>
        <dbReference type="ARBA" id="ARBA00001089"/>
    </source>
</evidence>
<dbReference type="SUPFAM" id="SSF56235">
    <property type="entry name" value="N-terminal nucleophile aminohydrolases (Ntn hydrolases)"/>
    <property type="match status" value="1"/>
</dbReference>
<evidence type="ECO:0000256" key="6">
    <source>
        <dbReference type="RuleBase" id="RU368036"/>
    </source>
</evidence>
<dbReference type="RefSeq" id="WP_062802361.1">
    <property type="nucleotide sequence ID" value="NZ_CP014845.1"/>
</dbReference>
<dbReference type="GO" id="GO:0006751">
    <property type="term" value="P:glutathione catabolic process"/>
    <property type="evidence" value="ECO:0007669"/>
    <property type="project" value="UniProtKB-UniRule"/>
</dbReference>
<dbReference type="EC" id="3.4.19.13" evidence="6"/>
<reference evidence="7 8" key="1">
    <citation type="submission" date="2016-03" db="EMBL/GenBank/DDBJ databases">
        <title>Complete genome sequence of a novel chlorpyrifos degrading bacterium, Cupriavidus nantongensis sp. X1.</title>
        <authorList>
            <person name="Fang L."/>
        </authorList>
    </citation>
    <scope>NUCLEOTIDE SEQUENCE [LARGE SCALE GENOMIC DNA]</scope>
    <source>
        <strain evidence="7 8">X1</strain>
    </source>
</reference>
<dbReference type="GO" id="GO:0103068">
    <property type="term" value="F:leukotriene C4 gamma-glutamyl transferase activity"/>
    <property type="evidence" value="ECO:0007669"/>
    <property type="project" value="UniProtKB-EC"/>
</dbReference>
<name>A0A142JR12_9BURK</name>
<gene>
    <name evidence="7" type="ORF">A2G96_22010</name>
</gene>
<organism evidence="7 8">
    <name type="scientific">Cupriavidus nantongensis</name>
    <dbReference type="NCBI Taxonomy" id="1796606"/>
    <lineage>
        <taxon>Bacteria</taxon>
        <taxon>Pseudomonadati</taxon>
        <taxon>Pseudomonadota</taxon>
        <taxon>Betaproteobacteria</taxon>
        <taxon>Burkholderiales</taxon>
        <taxon>Burkholderiaceae</taxon>
        <taxon>Cupriavidus</taxon>
    </lineage>
</organism>
<dbReference type="AlphaFoldDB" id="A0A142JR12"/>
<proteinExistence type="inferred from homology"/>
<evidence type="ECO:0000256" key="5">
    <source>
        <dbReference type="PIRSR" id="PIRSR600101-2"/>
    </source>
</evidence>
<dbReference type="KEGG" id="cnan:A2G96_22010"/>
<dbReference type="EMBL" id="CP014845">
    <property type="protein sequence ID" value="AMR80524.1"/>
    <property type="molecule type" value="Genomic_DNA"/>
</dbReference>
<feature type="active site" description="Nucleophile" evidence="4">
    <location>
        <position position="350"/>
    </location>
</feature>
<dbReference type="InterPro" id="IPR043138">
    <property type="entry name" value="GGT_lsub"/>
</dbReference>
<evidence type="ECO:0000313" key="7">
    <source>
        <dbReference type="EMBL" id="AMR80524.1"/>
    </source>
</evidence>
<protein>
    <recommendedName>
        <fullName evidence="6">Glutathione hydrolase proenzyme</fullName>
        <ecNumber evidence="6">2.3.2.2</ecNumber>
        <ecNumber evidence="6">3.4.19.13</ecNumber>
    </recommendedName>
    <component>
        <recommendedName>
            <fullName evidence="6">Glutathione hydrolase large chain</fullName>
        </recommendedName>
    </component>
    <component>
        <recommendedName>
            <fullName evidence="6">Glutathione hydrolase small chain</fullName>
        </recommendedName>
    </component>
</protein>
<dbReference type="Pfam" id="PF01019">
    <property type="entry name" value="G_glu_transpept"/>
    <property type="match status" value="1"/>
</dbReference>
<dbReference type="Proteomes" id="UP000075238">
    <property type="component" value="Chromosome 2"/>
</dbReference>
<keyword evidence="6" id="KW-0317">Glutathione biosynthesis</keyword>
<comment type="catalytic activity">
    <reaction evidence="2 6">
        <text>glutathione + H2O = L-cysteinylglycine + L-glutamate</text>
        <dbReference type="Rhea" id="RHEA:28807"/>
        <dbReference type="ChEBI" id="CHEBI:15377"/>
        <dbReference type="ChEBI" id="CHEBI:29985"/>
        <dbReference type="ChEBI" id="CHEBI:57925"/>
        <dbReference type="ChEBI" id="CHEBI:61694"/>
        <dbReference type="EC" id="3.4.19.13"/>
    </reaction>
</comment>
<comment type="catalytic activity">
    <reaction evidence="1 6">
        <text>an S-substituted glutathione + H2O = an S-substituted L-cysteinylglycine + L-glutamate</text>
        <dbReference type="Rhea" id="RHEA:59468"/>
        <dbReference type="ChEBI" id="CHEBI:15377"/>
        <dbReference type="ChEBI" id="CHEBI:29985"/>
        <dbReference type="ChEBI" id="CHEBI:90779"/>
        <dbReference type="ChEBI" id="CHEBI:143103"/>
        <dbReference type="EC" id="3.4.19.13"/>
    </reaction>
</comment>
<evidence type="ECO:0000256" key="1">
    <source>
        <dbReference type="ARBA" id="ARBA00001049"/>
    </source>
</evidence>
<evidence type="ECO:0000313" key="8">
    <source>
        <dbReference type="Proteomes" id="UP000075238"/>
    </source>
</evidence>
<dbReference type="UniPathway" id="UPA00204"/>
<dbReference type="OrthoDB" id="5297205at2"/>
<dbReference type="Gene3D" id="3.60.20.40">
    <property type="match status" value="1"/>
</dbReference>
<comment type="catalytic activity">
    <reaction evidence="3 6">
        <text>an N-terminal (5-L-glutamyl)-[peptide] + an alpha-amino acid = 5-L-glutamyl amino acid + an N-terminal L-alpha-aminoacyl-[peptide]</text>
        <dbReference type="Rhea" id="RHEA:23904"/>
        <dbReference type="Rhea" id="RHEA-COMP:9780"/>
        <dbReference type="Rhea" id="RHEA-COMP:9795"/>
        <dbReference type="ChEBI" id="CHEBI:77644"/>
        <dbReference type="ChEBI" id="CHEBI:78597"/>
        <dbReference type="ChEBI" id="CHEBI:78599"/>
        <dbReference type="ChEBI" id="CHEBI:78608"/>
        <dbReference type="EC" id="2.3.2.2"/>
    </reaction>
</comment>
<evidence type="ECO:0000256" key="3">
    <source>
        <dbReference type="ARBA" id="ARBA00047417"/>
    </source>
</evidence>
<comment type="similarity">
    <text evidence="6">Belongs to the gamma-glutamyltransferase family.</text>
</comment>
<comment type="PTM">
    <text evidence="6">Cleaved by autocatalysis into a large and a small subunit.</text>
</comment>
<dbReference type="Gene3D" id="1.10.246.130">
    <property type="match status" value="1"/>
</dbReference>
<accession>A0A142JR12</accession>
<comment type="subunit">
    <text evidence="6">This enzyme consists of two polypeptide chains, which are synthesized in precursor form from a single polypeptide.</text>
</comment>
<keyword evidence="6" id="KW-0865">Zymogen</keyword>
<dbReference type="GO" id="GO:0006750">
    <property type="term" value="P:glutathione biosynthetic process"/>
    <property type="evidence" value="ECO:0007669"/>
    <property type="project" value="UniProtKB-KW"/>
</dbReference>
<keyword evidence="6" id="KW-0012">Acyltransferase</keyword>
<keyword evidence="8" id="KW-1185">Reference proteome</keyword>
<dbReference type="GO" id="GO:0036374">
    <property type="term" value="F:glutathione hydrolase activity"/>
    <property type="evidence" value="ECO:0007669"/>
    <property type="project" value="UniProtKB-UniRule"/>
</dbReference>
<feature type="binding site" evidence="5">
    <location>
        <position position="433"/>
    </location>
    <ligand>
        <name>L-glutamate</name>
        <dbReference type="ChEBI" id="CHEBI:29985"/>
    </ligand>
</feature>
<evidence type="ECO:0000256" key="4">
    <source>
        <dbReference type="PIRSR" id="PIRSR600101-1"/>
    </source>
</evidence>
<dbReference type="STRING" id="1796606.A2G96_22010"/>
<dbReference type="PANTHER" id="PTHR43881">
    <property type="entry name" value="GAMMA-GLUTAMYLTRANSPEPTIDASE (AFU_ORTHOLOGUE AFUA_4G13580)"/>
    <property type="match status" value="1"/>
</dbReference>
<dbReference type="InterPro" id="IPR043137">
    <property type="entry name" value="GGT_ssub_C"/>
</dbReference>
<comment type="pathway">
    <text evidence="6">Sulfur metabolism; glutathione metabolism.</text>
</comment>
<keyword evidence="6" id="KW-0378">Hydrolase</keyword>
<dbReference type="PANTHER" id="PTHR43881:SF1">
    <property type="entry name" value="GAMMA-GLUTAMYLTRANSPEPTIDASE (AFU_ORTHOLOGUE AFUA_4G13580)"/>
    <property type="match status" value="1"/>
</dbReference>
<dbReference type="EC" id="2.3.2.2" evidence="6"/>
<dbReference type="InterPro" id="IPR052896">
    <property type="entry name" value="GGT-like_enzyme"/>
</dbReference>
<dbReference type="InterPro" id="IPR029055">
    <property type="entry name" value="Ntn_hydrolases_N"/>
</dbReference>
<dbReference type="NCBIfam" id="TIGR00066">
    <property type="entry name" value="g_glut_trans"/>
    <property type="match status" value="1"/>
</dbReference>